<sequence length="143" mass="16226">MVTVSVKVTLFDEFTADKEFAGVFLVTDGSREFAAKKQRVKDKLVFAPGKYVFKGKPEEKSDVDKYEVKYTEVTNDAGPLRIVVRGSHGFFQVGPNTKGEYTDFFRSALRKEVKERGFCLTAAGAPEKANHWVRFTDFRVEKN</sequence>
<dbReference type="KEGG" id="gms:SOIL9_50600"/>
<dbReference type="Proteomes" id="UP000464178">
    <property type="component" value="Chromosome"/>
</dbReference>
<protein>
    <submittedName>
        <fullName evidence="1">Uncharacterized protein</fullName>
    </submittedName>
</protein>
<proteinExistence type="predicted"/>
<organism evidence="1 2">
    <name type="scientific">Gemmata massiliana</name>
    <dbReference type="NCBI Taxonomy" id="1210884"/>
    <lineage>
        <taxon>Bacteria</taxon>
        <taxon>Pseudomonadati</taxon>
        <taxon>Planctomycetota</taxon>
        <taxon>Planctomycetia</taxon>
        <taxon>Gemmatales</taxon>
        <taxon>Gemmataceae</taxon>
        <taxon>Gemmata</taxon>
    </lineage>
</organism>
<evidence type="ECO:0000313" key="2">
    <source>
        <dbReference type="Proteomes" id="UP000464178"/>
    </source>
</evidence>
<dbReference type="EMBL" id="LR593886">
    <property type="protein sequence ID" value="VTR92654.1"/>
    <property type="molecule type" value="Genomic_DNA"/>
</dbReference>
<evidence type="ECO:0000313" key="1">
    <source>
        <dbReference type="EMBL" id="VTR92654.1"/>
    </source>
</evidence>
<dbReference type="AlphaFoldDB" id="A0A6P2CXY5"/>
<keyword evidence="2" id="KW-1185">Reference proteome</keyword>
<name>A0A6P2CXY5_9BACT</name>
<gene>
    <name evidence="1" type="ORF">SOIL9_50600</name>
</gene>
<reference evidence="1 2" key="1">
    <citation type="submission" date="2019-05" db="EMBL/GenBank/DDBJ databases">
        <authorList>
            <consortium name="Science for Life Laboratories"/>
        </authorList>
    </citation>
    <scope>NUCLEOTIDE SEQUENCE [LARGE SCALE GENOMIC DNA]</scope>
    <source>
        <strain evidence="1">Soil9</strain>
    </source>
</reference>
<accession>A0A6P2CXY5</accession>